<evidence type="ECO:0000256" key="2">
    <source>
        <dbReference type="ARBA" id="ARBA00004496"/>
    </source>
</evidence>
<dbReference type="SUPFAM" id="SSF49764">
    <property type="entry name" value="HSP20-like chaperones"/>
    <property type="match status" value="1"/>
</dbReference>
<protein>
    <recommendedName>
        <fullName evidence="3">NudC domain-containing protein 1</fullName>
    </recommendedName>
</protein>
<gene>
    <name evidence="7" type="ORF">PSYICH_LOCUS15504</name>
</gene>
<dbReference type="PROSITE" id="PS51203">
    <property type="entry name" value="CS"/>
    <property type="match status" value="1"/>
</dbReference>
<dbReference type="InterPro" id="IPR007052">
    <property type="entry name" value="CS_dom"/>
</dbReference>
<evidence type="ECO:0000313" key="8">
    <source>
        <dbReference type="Proteomes" id="UP001153636"/>
    </source>
</evidence>
<dbReference type="Gene3D" id="2.60.40.790">
    <property type="match status" value="1"/>
</dbReference>
<keyword evidence="8" id="KW-1185">Reference proteome</keyword>
<evidence type="ECO:0000313" key="7">
    <source>
        <dbReference type="EMBL" id="CAH1115450.1"/>
    </source>
</evidence>
<sequence length="566" mass="64380">MPPILIELNPNRVLLDSNFDGYKLSLQDIPKKWKELTTTVDRVLLNSQQYSLLHANLYGLHNHLIGDPYDETNSVYFIDSEFNVCKLYIDPFNEEIVDPIVLLKLTQSRVRKTGDYNVSLRFVSPSLAVLGDGIYTLFIVNTGIRNDDDEFSICFSDEVAGQDEPFVIIDAVLKINNDIPELHVLALSLKQHKNDKCFTLLHWITFSKVQDIWGQIALKQIKTKGYVQYGYLERNCQAIYVVSDTESTFILNSDVPTLSVSPENESKTYKWSQNIEDISIKISLPENTTKEQIIIKTENTKIEIKCEDKVLVNGDLYNNINPDMTTWTFEHNLLEISLNKRETGNMWPELIKNDTTGEYIIKTCIADSVNRIDHLTSSNEEIPQTGTTFNSQQVEECDFEIDKTVIFQRLCGQTNSTTHKINLGSHQVLLTGFLTLGSPPAIGIRRDVDICLWQPQVTEDNFLIKHEGTLLALGYVQASKQNRKFTVCPPNMNYAAICESSGHLFIYRQTKMISNSELRNRGTGRRINNIAQQQVINLSNDEVLGIYASNSNLFLLCEKSITILSL</sequence>
<feature type="domain" description="CS" evidence="6">
    <location>
        <begin position="264"/>
        <end position="351"/>
    </location>
</feature>
<evidence type="ECO:0000256" key="3">
    <source>
        <dbReference type="ARBA" id="ARBA00018915"/>
    </source>
</evidence>
<evidence type="ECO:0000256" key="5">
    <source>
        <dbReference type="ARBA" id="ARBA00023242"/>
    </source>
</evidence>
<dbReference type="PANTHER" id="PTHR21664:SF1">
    <property type="entry name" value="NUDC DOMAIN-CONTAINING PROTEIN 1"/>
    <property type="match status" value="1"/>
</dbReference>
<keyword evidence="4" id="KW-0963">Cytoplasm</keyword>
<name>A0A9P0DEJ3_9CUCU</name>
<dbReference type="InterPro" id="IPR037895">
    <property type="entry name" value="NUDCD1"/>
</dbReference>
<dbReference type="EMBL" id="OV651821">
    <property type="protein sequence ID" value="CAH1115450.1"/>
    <property type="molecule type" value="Genomic_DNA"/>
</dbReference>
<dbReference type="GO" id="GO:0005634">
    <property type="term" value="C:nucleus"/>
    <property type="evidence" value="ECO:0007669"/>
    <property type="project" value="UniProtKB-SubCell"/>
</dbReference>
<dbReference type="GO" id="GO:0005737">
    <property type="term" value="C:cytoplasm"/>
    <property type="evidence" value="ECO:0007669"/>
    <property type="project" value="UniProtKB-SubCell"/>
</dbReference>
<accession>A0A9P0DEJ3</accession>
<dbReference type="CDD" id="cd06467">
    <property type="entry name" value="p23_NUDC_like"/>
    <property type="match status" value="1"/>
</dbReference>
<organism evidence="7 8">
    <name type="scientific">Psylliodes chrysocephalus</name>
    <dbReference type="NCBI Taxonomy" id="3402493"/>
    <lineage>
        <taxon>Eukaryota</taxon>
        <taxon>Metazoa</taxon>
        <taxon>Ecdysozoa</taxon>
        <taxon>Arthropoda</taxon>
        <taxon>Hexapoda</taxon>
        <taxon>Insecta</taxon>
        <taxon>Pterygota</taxon>
        <taxon>Neoptera</taxon>
        <taxon>Endopterygota</taxon>
        <taxon>Coleoptera</taxon>
        <taxon>Polyphaga</taxon>
        <taxon>Cucujiformia</taxon>
        <taxon>Chrysomeloidea</taxon>
        <taxon>Chrysomelidae</taxon>
        <taxon>Galerucinae</taxon>
        <taxon>Alticini</taxon>
        <taxon>Psylliodes</taxon>
    </lineage>
</organism>
<proteinExistence type="predicted"/>
<dbReference type="PANTHER" id="PTHR21664">
    <property type="entry name" value="CHRONIC MYELOGENOUS LEUKEMIA TUMOR ANTIGEN 66"/>
    <property type="match status" value="1"/>
</dbReference>
<dbReference type="Pfam" id="PF04969">
    <property type="entry name" value="CS"/>
    <property type="match status" value="1"/>
</dbReference>
<reference evidence="7" key="1">
    <citation type="submission" date="2022-01" db="EMBL/GenBank/DDBJ databases">
        <authorList>
            <person name="King R."/>
        </authorList>
    </citation>
    <scope>NUCLEOTIDE SEQUENCE</scope>
</reference>
<dbReference type="OrthoDB" id="428655at2759"/>
<comment type="subcellular location">
    <subcellularLocation>
        <location evidence="2">Cytoplasm</location>
    </subcellularLocation>
    <subcellularLocation>
        <location evidence="1">Nucleus</location>
    </subcellularLocation>
</comment>
<keyword evidence="5" id="KW-0539">Nucleus</keyword>
<dbReference type="InterPro" id="IPR008978">
    <property type="entry name" value="HSP20-like_chaperone"/>
</dbReference>
<dbReference type="AlphaFoldDB" id="A0A9P0DEJ3"/>
<evidence type="ECO:0000256" key="4">
    <source>
        <dbReference type="ARBA" id="ARBA00022490"/>
    </source>
</evidence>
<evidence type="ECO:0000256" key="1">
    <source>
        <dbReference type="ARBA" id="ARBA00004123"/>
    </source>
</evidence>
<evidence type="ECO:0000259" key="6">
    <source>
        <dbReference type="PROSITE" id="PS51203"/>
    </source>
</evidence>
<dbReference type="Proteomes" id="UP001153636">
    <property type="component" value="Chromosome 9"/>
</dbReference>